<dbReference type="SUPFAM" id="SSF55781">
    <property type="entry name" value="GAF domain-like"/>
    <property type="match status" value="1"/>
</dbReference>
<evidence type="ECO:0000256" key="2">
    <source>
        <dbReference type="ARBA" id="ARBA00022777"/>
    </source>
</evidence>
<dbReference type="SUPFAM" id="SSF52172">
    <property type="entry name" value="CheY-like"/>
    <property type="match status" value="1"/>
</dbReference>
<evidence type="ECO:0000256" key="3">
    <source>
        <dbReference type="ARBA" id="ARBA00023015"/>
    </source>
</evidence>
<dbReference type="InterPro" id="IPR005561">
    <property type="entry name" value="ANTAR"/>
</dbReference>
<dbReference type="Pfam" id="PF13185">
    <property type="entry name" value="GAF_2"/>
    <property type="match status" value="1"/>
</dbReference>
<dbReference type="Gene3D" id="1.10.10.10">
    <property type="entry name" value="Winged helix-like DNA-binding domain superfamily/Winged helix DNA-binding domain"/>
    <property type="match status" value="1"/>
</dbReference>
<reference evidence="6 7" key="1">
    <citation type="submission" date="2019-07" db="EMBL/GenBank/DDBJ databases">
        <title>New species of Amycolatopsis and Streptomyces.</title>
        <authorList>
            <person name="Duangmal K."/>
            <person name="Teo W.F.A."/>
            <person name="Lipun K."/>
        </authorList>
    </citation>
    <scope>NUCLEOTIDE SEQUENCE [LARGE SCALE GENOMIC DNA]</scope>
    <source>
        <strain evidence="6 7">JCM 30562</strain>
    </source>
</reference>
<dbReference type="EMBL" id="VJZA01000021">
    <property type="protein sequence ID" value="TVT22009.1"/>
    <property type="molecule type" value="Genomic_DNA"/>
</dbReference>
<dbReference type="AlphaFoldDB" id="A0A558ACK9"/>
<dbReference type="Proteomes" id="UP000318578">
    <property type="component" value="Unassembled WGS sequence"/>
</dbReference>
<keyword evidence="4" id="KW-0804">Transcription</keyword>
<proteinExistence type="predicted"/>
<dbReference type="InterPro" id="IPR003018">
    <property type="entry name" value="GAF"/>
</dbReference>
<dbReference type="Gene3D" id="3.30.450.40">
    <property type="match status" value="1"/>
</dbReference>
<sequence>MTSEQEWTADRTRFARDGQGDLAWEGPLARQFDALGELLLTGITVAEVLDRVVGAAKALVSPADMVSVTLRAPSGIYTTPVRTDKLADELDQLQYTHDEGPCVEATRTPGAAVVEVPDLTANSPWSRWGPAATRAGVHSVFAVGLFPTNAPPRLGALNFYAFRPYGLDGIDRQLAILLAGYAATALTATEAVTAAELEAAQLREALRSRDVIGQAKGILMQRQGIGADEAFDILRRTSQDLNVKLAEVAAMLVRRRNEI</sequence>
<dbReference type="PROSITE" id="PS50921">
    <property type="entry name" value="ANTAR"/>
    <property type="match status" value="1"/>
</dbReference>
<dbReference type="SMART" id="SM01012">
    <property type="entry name" value="ANTAR"/>
    <property type="match status" value="1"/>
</dbReference>
<evidence type="ECO:0000256" key="1">
    <source>
        <dbReference type="ARBA" id="ARBA00022679"/>
    </source>
</evidence>
<gene>
    <name evidence="6" type="ORF">FNH06_14680</name>
</gene>
<dbReference type="OrthoDB" id="4629915at2"/>
<dbReference type="Pfam" id="PF03861">
    <property type="entry name" value="ANTAR"/>
    <property type="match status" value="1"/>
</dbReference>
<organism evidence="6 7">
    <name type="scientific">Amycolatopsis acidiphila</name>
    <dbReference type="NCBI Taxonomy" id="715473"/>
    <lineage>
        <taxon>Bacteria</taxon>
        <taxon>Bacillati</taxon>
        <taxon>Actinomycetota</taxon>
        <taxon>Actinomycetes</taxon>
        <taxon>Pseudonocardiales</taxon>
        <taxon>Pseudonocardiaceae</taxon>
        <taxon>Amycolatopsis</taxon>
    </lineage>
</organism>
<keyword evidence="7" id="KW-1185">Reference proteome</keyword>
<dbReference type="GO" id="GO:0003723">
    <property type="term" value="F:RNA binding"/>
    <property type="evidence" value="ECO:0007669"/>
    <property type="project" value="InterPro"/>
</dbReference>
<keyword evidence="3" id="KW-0805">Transcription regulation</keyword>
<keyword evidence="2" id="KW-0418">Kinase</keyword>
<evidence type="ECO:0000259" key="5">
    <source>
        <dbReference type="PROSITE" id="PS50921"/>
    </source>
</evidence>
<protein>
    <submittedName>
        <fullName evidence="6">ANTAR domain-containing protein</fullName>
    </submittedName>
</protein>
<dbReference type="InterPro" id="IPR029016">
    <property type="entry name" value="GAF-like_dom_sf"/>
</dbReference>
<accession>A0A558ACK9</accession>
<feature type="domain" description="ANTAR" evidence="5">
    <location>
        <begin position="192"/>
        <end position="253"/>
    </location>
</feature>
<dbReference type="RefSeq" id="WP_144638601.1">
    <property type="nucleotide sequence ID" value="NZ_BNAX01000005.1"/>
</dbReference>
<dbReference type="PIRSF" id="PIRSF036625">
    <property type="entry name" value="GAF_ANTAR"/>
    <property type="match status" value="1"/>
</dbReference>
<evidence type="ECO:0000313" key="7">
    <source>
        <dbReference type="Proteomes" id="UP000318578"/>
    </source>
</evidence>
<dbReference type="GO" id="GO:0016301">
    <property type="term" value="F:kinase activity"/>
    <property type="evidence" value="ECO:0007669"/>
    <property type="project" value="UniProtKB-KW"/>
</dbReference>
<evidence type="ECO:0000313" key="6">
    <source>
        <dbReference type="EMBL" id="TVT22009.1"/>
    </source>
</evidence>
<dbReference type="InterPro" id="IPR011006">
    <property type="entry name" value="CheY-like_superfamily"/>
</dbReference>
<dbReference type="InterPro" id="IPR036388">
    <property type="entry name" value="WH-like_DNA-bd_sf"/>
</dbReference>
<keyword evidence="1" id="KW-0808">Transferase</keyword>
<dbReference type="InterPro" id="IPR012074">
    <property type="entry name" value="GAF_ANTAR"/>
</dbReference>
<evidence type="ECO:0000256" key="4">
    <source>
        <dbReference type="ARBA" id="ARBA00023163"/>
    </source>
</evidence>
<comment type="caution">
    <text evidence="6">The sequence shown here is derived from an EMBL/GenBank/DDBJ whole genome shotgun (WGS) entry which is preliminary data.</text>
</comment>
<name>A0A558ACK9_9PSEU</name>